<dbReference type="InterPro" id="IPR020846">
    <property type="entry name" value="MFS_dom"/>
</dbReference>
<evidence type="ECO:0000256" key="4">
    <source>
        <dbReference type="ARBA" id="ARBA00022989"/>
    </source>
</evidence>
<dbReference type="GO" id="GO:0022857">
    <property type="term" value="F:transmembrane transporter activity"/>
    <property type="evidence" value="ECO:0007669"/>
    <property type="project" value="InterPro"/>
</dbReference>
<evidence type="ECO:0000313" key="9">
    <source>
        <dbReference type="Proteomes" id="UP001142648"/>
    </source>
</evidence>
<evidence type="ECO:0000256" key="6">
    <source>
        <dbReference type="SAM" id="Phobius"/>
    </source>
</evidence>
<dbReference type="EMBL" id="JAOAMV010000006">
    <property type="protein sequence ID" value="MCT2559861.1"/>
    <property type="molecule type" value="Genomic_DNA"/>
</dbReference>
<dbReference type="GO" id="GO:0005886">
    <property type="term" value="C:plasma membrane"/>
    <property type="evidence" value="ECO:0007669"/>
    <property type="project" value="TreeGrafter"/>
</dbReference>
<dbReference type="Proteomes" id="UP001142648">
    <property type="component" value="Unassembled WGS sequence"/>
</dbReference>
<keyword evidence="3 6" id="KW-0812">Transmembrane</keyword>
<dbReference type="InterPro" id="IPR036259">
    <property type="entry name" value="MFS_trans_sf"/>
</dbReference>
<protein>
    <submittedName>
        <fullName evidence="8">Multidrug effflux MFS transporter</fullName>
    </submittedName>
</protein>
<feature type="transmembrane region" description="Helical" evidence="6">
    <location>
        <begin position="24"/>
        <end position="43"/>
    </location>
</feature>
<evidence type="ECO:0000256" key="1">
    <source>
        <dbReference type="ARBA" id="ARBA00004141"/>
    </source>
</evidence>
<proteinExistence type="predicted"/>
<feature type="transmembrane region" description="Helical" evidence="6">
    <location>
        <begin position="322"/>
        <end position="341"/>
    </location>
</feature>
<dbReference type="PANTHER" id="PTHR23502">
    <property type="entry name" value="MAJOR FACILITATOR SUPERFAMILY"/>
    <property type="match status" value="1"/>
</dbReference>
<keyword evidence="4 6" id="KW-1133">Transmembrane helix</keyword>
<keyword evidence="9" id="KW-1185">Reference proteome</keyword>
<name>A0A9X3A8V1_9SPHN</name>
<evidence type="ECO:0000313" key="8">
    <source>
        <dbReference type="EMBL" id="MCT2559861.1"/>
    </source>
</evidence>
<dbReference type="PROSITE" id="PS50850">
    <property type="entry name" value="MFS"/>
    <property type="match status" value="1"/>
</dbReference>
<accession>A0A9X3A8V1</accession>
<dbReference type="InterPro" id="IPR011701">
    <property type="entry name" value="MFS"/>
</dbReference>
<keyword evidence="2" id="KW-0813">Transport</keyword>
<feature type="transmembrane region" description="Helical" evidence="6">
    <location>
        <begin position="90"/>
        <end position="110"/>
    </location>
</feature>
<dbReference type="Gene3D" id="1.20.1720.10">
    <property type="entry name" value="Multidrug resistance protein D"/>
    <property type="match status" value="1"/>
</dbReference>
<feature type="transmembrane region" description="Helical" evidence="6">
    <location>
        <begin position="116"/>
        <end position="137"/>
    </location>
</feature>
<reference evidence="8" key="1">
    <citation type="submission" date="2022-09" db="EMBL/GenBank/DDBJ databases">
        <title>The genome sequence of Tsuneonella sp. YG55.</title>
        <authorList>
            <person name="Liu Y."/>
        </authorList>
    </citation>
    <scope>NUCLEOTIDE SEQUENCE</scope>
    <source>
        <strain evidence="8">YG55</strain>
    </source>
</reference>
<dbReference type="CDD" id="cd17320">
    <property type="entry name" value="MFS_MdfA_MDR_like"/>
    <property type="match status" value="1"/>
</dbReference>
<dbReference type="RefSeq" id="WP_259962857.1">
    <property type="nucleotide sequence ID" value="NZ_JAOAMV010000006.1"/>
</dbReference>
<feature type="transmembrane region" description="Helical" evidence="6">
    <location>
        <begin position="362"/>
        <end position="379"/>
    </location>
</feature>
<feature type="domain" description="Major facilitator superfamily (MFS) profile" evidence="7">
    <location>
        <begin position="24"/>
        <end position="409"/>
    </location>
</feature>
<dbReference type="AlphaFoldDB" id="A0A9X3A8V1"/>
<organism evidence="8 9">
    <name type="scientific">Tsuneonella litorea</name>
    <dbReference type="NCBI Taxonomy" id="2976475"/>
    <lineage>
        <taxon>Bacteria</taxon>
        <taxon>Pseudomonadati</taxon>
        <taxon>Pseudomonadota</taxon>
        <taxon>Alphaproteobacteria</taxon>
        <taxon>Sphingomonadales</taxon>
        <taxon>Erythrobacteraceae</taxon>
        <taxon>Tsuneonella</taxon>
    </lineage>
</organism>
<evidence type="ECO:0000256" key="3">
    <source>
        <dbReference type="ARBA" id="ARBA00022692"/>
    </source>
</evidence>
<gene>
    <name evidence="8" type="ORF">N0B51_12825</name>
</gene>
<keyword evidence="5 6" id="KW-0472">Membrane</keyword>
<dbReference type="SUPFAM" id="SSF103473">
    <property type="entry name" value="MFS general substrate transporter"/>
    <property type="match status" value="1"/>
</dbReference>
<feature type="transmembrane region" description="Helical" evidence="6">
    <location>
        <begin position="228"/>
        <end position="247"/>
    </location>
</feature>
<feature type="transmembrane region" description="Helical" evidence="6">
    <location>
        <begin position="149"/>
        <end position="171"/>
    </location>
</feature>
<dbReference type="Pfam" id="PF07690">
    <property type="entry name" value="MFS_1"/>
    <property type="match status" value="1"/>
</dbReference>
<evidence type="ECO:0000259" key="7">
    <source>
        <dbReference type="PROSITE" id="PS50850"/>
    </source>
</evidence>
<feature type="transmembrane region" description="Helical" evidence="6">
    <location>
        <begin position="385"/>
        <end position="404"/>
    </location>
</feature>
<evidence type="ECO:0000256" key="5">
    <source>
        <dbReference type="ARBA" id="ARBA00023136"/>
    </source>
</evidence>
<comment type="caution">
    <text evidence="8">The sequence shown here is derived from an EMBL/GenBank/DDBJ whole genome shotgun (WGS) entry which is preliminary data.</text>
</comment>
<feature type="transmembrane region" description="Helical" evidence="6">
    <location>
        <begin position="63"/>
        <end position="83"/>
    </location>
</feature>
<sequence length="426" mass="45354">MPTAAPTAIHASDGSSRTIRRGEFVALMAAVMSLGALAIDGMLPALDEIAATFGIDDPNRRQLVVGVYLLAAGVGSLVPGSFADRFGRRRVLFVAFAFYVGISLLCAVAPSYDALLVLRAVQGVGVAGLGVIPAAVIRDRFEGDAMARLMSTIFIVFMVVPVLAPTFGQMILHVADWPFVFVGMAALAAVVWAWTWARLPETLAAEDRQPLDFRSVAHNLPLTFRTRVAIGYVLGSGLTFGAMFGYINSAQQLVGEHFGAGDDFPFIFGATASTLAVSSFANSRIVERFGARRVSHTALVTFIVISAAQVWAALYHGKSLELFVPLMAGNLCLLGFMGANFGSIAMQPFQATAGAASSAQSFIRMSLGALLGIAIGQLYDGTARPLAFALLACSLLSLALVLFSERGVLFRRPRDARKYLAMHEIH</sequence>
<dbReference type="PANTHER" id="PTHR23502:SF132">
    <property type="entry name" value="POLYAMINE TRANSPORTER 2-RELATED"/>
    <property type="match status" value="1"/>
</dbReference>
<feature type="transmembrane region" description="Helical" evidence="6">
    <location>
        <begin position="267"/>
        <end position="286"/>
    </location>
</feature>
<comment type="subcellular location">
    <subcellularLocation>
        <location evidence="1">Membrane</location>
        <topology evidence="1">Multi-pass membrane protein</topology>
    </subcellularLocation>
</comment>
<feature type="transmembrane region" description="Helical" evidence="6">
    <location>
        <begin position="177"/>
        <end position="197"/>
    </location>
</feature>
<feature type="transmembrane region" description="Helical" evidence="6">
    <location>
        <begin position="298"/>
        <end position="316"/>
    </location>
</feature>
<evidence type="ECO:0000256" key="2">
    <source>
        <dbReference type="ARBA" id="ARBA00022448"/>
    </source>
</evidence>